<dbReference type="EMBL" id="GG738911">
    <property type="protein sequence ID" value="EFC38055.1"/>
    <property type="molecule type" value="Genomic_DNA"/>
</dbReference>
<dbReference type="Proteomes" id="UP000006671">
    <property type="component" value="Unassembled WGS sequence"/>
</dbReference>
<keyword evidence="4" id="KW-1185">Reference proteome</keyword>
<organism evidence="4">
    <name type="scientific">Naegleria gruberi</name>
    <name type="common">Amoeba</name>
    <dbReference type="NCBI Taxonomy" id="5762"/>
    <lineage>
        <taxon>Eukaryota</taxon>
        <taxon>Discoba</taxon>
        <taxon>Heterolobosea</taxon>
        <taxon>Tetramitia</taxon>
        <taxon>Eutetramitia</taxon>
        <taxon>Vahlkampfiidae</taxon>
        <taxon>Naegleria</taxon>
    </lineage>
</organism>
<evidence type="ECO:0000256" key="2">
    <source>
        <dbReference type="SAM" id="Phobius"/>
    </source>
</evidence>
<sequence length="254" mass="28719">MTLTHTNQPSYGATQYGQQPQYMPPQGYPQQPQYAQQPQMGYQQPMMAQTTVISTPSNLQQYPNGGPVMETIIDTRISSGTFLSLNLSPQLLSNTLGAYGFPNAANAPADIENNIIRPINNLFTQFYNKSSNYDTYYMISFIILMILIILTAGLGVVFIFIIFVFPYLKNRHISSFNETTQIQVRNLLQKENQNKYMPHGLEWVILYEVKPGTSSLFTGFTCMQEASLKLIRVSRQVPTVTTTVTQQQDTLVMN</sequence>
<dbReference type="KEGG" id="ngr:NAEGRDRAFT_74113"/>
<name>D2VYG6_NAEGR</name>
<feature type="region of interest" description="Disordered" evidence="1">
    <location>
        <begin position="1"/>
        <end position="41"/>
    </location>
</feature>
<feature type="transmembrane region" description="Helical" evidence="2">
    <location>
        <begin position="136"/>
        <end position="165"/>
    </location>
</feature>
<gene>
    <name evidence="3" type="ORF">NAEGRDRAFT_74113</name>
</gene>
<evidence type="ECO:0000256" key="1">
    <source>
        <dbReference type="SAM" id="MobiDB-lite"/>
    </source>
</evidence>
<keyword evidence="2" id="KW-0472">Membrane</keyword>
<accession>D2VYG6</accession>
<dbReference type="GeneID" id="8858004"/>
<keyword evidence="2" id="KW-0812">Transmembrane</keyword>
<keyword evidence="2" id="KW-1133">Transmembrane helix</keyword>
<dbReference type="OMA" id="QHYLTEI"/>
<reference evidence="3 4" key="1">
    <citation type="journal article" date="2010" name="Cell">
        <title>The genome of Naegleria gruberi illuminates early eukaryotic versatility.</title>
        <authorList>
            <person name="Fritz-Laylin L.K."/>
            <person name="Prochnik S.E."/>
            <person name="Ginger M.L."/>
            <person name="Dacks J.B."/>
            <person name="Carpenter M.L."/>
            <person name="Field M.C."/>
            <person name="Kuo A."/>
            <person name="Paredez A."/>
            <person name="Chapman J."/>
            <person name="Pham J."/>
            <person name="Shu S."/>
            <person name="Neupane R."/>
            <person name="Cipriano M."/>
            <person name="Mancuso J."/>
            <person name="Tu H."/>
            <person name="Salamov A."/>
            <person name="Lindquist E."/>
            <person name="Shapiro H."/>
            <person name="Lucas S."/>
            <person name="Grigoriev I.V."/>
            <person name="Cande W.Z."/>
            <person name="Fulton C."/>
            <person name="Rokhsar D.S."/>
            <person name="Dawson S.C."/>
        </authorList>
    </citation>
    <scope>NUCLEOTIDE SEQUENCE [LARGE SCALE GENOMIC DNA]</scope>
    <source>
        <strain evidence="3 4">NEG-M</strain>
    </source>
</reference>
<evidence type="ECO:0000313" key="3">
    <source>
        <dbReference type="EMBL" id="EFC38055.1"/>
    </source>
</evidence>
<dbReference type="VEuPathDB" id="AmoebaDB:NAEGRDRAFT_74113"/>
<protein>
    <submittedName>
        <fullName evidence="3">Predicted protein</fullName>
    </submittedName>
</protein>
<evidence type="ECO:0000313" key="4">
    <source>
        <dbReference type="Proteomes" id="UP000006671"/>
    </source>
</evidence>
<dbReference type="InParanoid" id="D2VYG6"/>
<dbReference type="AlphaFoldDB" id="D2VYG6"/>
<proteinExistence type="predicted"/>
<feature type="compositionally biased region" description="Polar residues" evidence="1">
    <location>
        <begin position="1"/>
        <end position="13"/>
    </location>
</feature>
<dbReference type="RefSeq" id="XP_002670799.1">
    <property type="nucleotide sequence ID" value="XM_002670753.1"/>
</dbReference>
<feature type="compositionally biased region" description="Low complexity" evidence="1">
    <location>
        <begin position="28"/>
        <end position="41"/>
    </location>
</feature>